<sequence length="242" mass="26425">MRERGGALVAILVTLLVLFPLGFVFHASPRFPGSLIGSLIGIGAALLMLAPLLYVVAKRIPAVNAWMTPRISTRTLLSIHIYAGVLAPILGLVHAAHKFNSPLGVALTGVMLLIVVTGFTGRYLLGELAKAARGRHAELASLKSAYEGLAPDETETIAPPTWRARMMRLFFVPDEIEPDELAGQREHLAGAIVDVEYAVRAEAAVGDLLRKWRRIHVTVAAILYLLLILHIWAALYYGLRWL</sequence>
<name>A0ABV7E9A4_9SPHN</name>
<evidence type="ECO:0000256" key="1">
    <source>
        <dbReference type="SAM" id="Phobius"/>
    </source>
</evidence>
<evidence type="ECO:0000313" key="3">
    <source>
        <dbReference type="Proteomes" id="UP001595456"/>
    </source>
</evidence>
<dbReference type="Proteomes" id="UP001595456">
    <property type="component" value="Unassembled WGS sequence"/>
</dbReference>
<keyword evidence="1" id="KW-0812">Transmembrane</keyword>
<feature type="transmembrane region" description="Helical" evidence="1">
    <location>
        <begin position="217"/>
        <end position="239"/>
    </location>
</feature>
<comment type="caution">
    <text evidence="2">The sequence shown here is derived from an EMBL/GenBank/DDBJ whole genome shotgun (WGS) entry which is preliminary data.</text>
</comment>
<feature type="transmembrane region" description="Helical" evidence="1">
    <location>
        <begin position="7"/>
        <end position="28"/>
    </location>
</feature>
<keyword evidence="1" id="KW-1133">Transmembrane helix</keyword>
<proteinExistence type="predicted"/>
<evidence type="ECO:0000313" key="2">
    <source>
        <dbReference type="EMBL" id="MFC3098367.1"/>
    </source>
</evidence>
<gene>
    <name evidence="2" type="ORF">ACFODU_11245</name>
</gene>
<feature type="transmembrane region" description="Helical" evidence="1">
    <location>
        <begin position="103"/>
        <end position="125"/>
    </location>
</feature>
<keyword evidence="1" id="KW-0472">Membrane</keyword>
<feature type="transmembrane region" description="Helical" evidence="1">
    <location>
        <begin position="34"/>
        <end position="56"/>
    </location>
</feature>
<accession>A0ABV7E9A4</accession>
<reference evidence="3" key="1">
    <citation type="journal article" date="2019" name="Int. J. Syst. Evol. Microbiol.">
        <title>The Global Catalogue of Microorganisms (GCM) 10K type strain sequencing project: providing services to taxonomists for standard genome sequencing and annotation.</title>
        <authorList>
            <consortium name="The Broad Institute Genomics Platform"/>
            <consortium name="The Broad Institute Genome Sequencing Center for Infectious Disease"/>
            <person name="Wu L."/>
            <person name="Ma J."/>
        </authorList>
    </citation>
    <scope>NUCLEOTIDE SEQUENCE [LARGE SCALE GENOMIC DNA]</scope>
    <source>
        <strain evidence="3">KCTC 52607</strain>
    </source>
</reference>
<evidence type="ECO:0008006" key="4">
    <source>
        <dbReference type="Google" id="ProtNLM"/>
    </source>
</evidence>
<dbReference type="EMBL" id="JBHRST010000018">
    <property type="protein sequence ID" value="MFC3098367.1"/>
    <property type="molecule type" value="Genomic_DNA"/>
</dbReference>
<protein>
    <recommendedName>
        <fullName evidence="4">Iron reductase</fullName>
    </recommendedName>
</protein>
<dbReference type="RefSeq" id="WP_336926940.1">
    <property type="nucleotide sequence ID" value="NZ_JBANRO010000010.1"/>
</dbReference>
<organism evidence="2 3">
    <name type="scientific">Alteraurantiacibacter palmitatis</name>
    <dbReference type="NCBI Taxonomy" id="2054628"/>
    <lineage>
        <taxon>Bacteria</taxon>
        <taxon>Pseudomonadati</taxon>
        <taxon>Pseudomonadota</taxon>
        <taxon>Alphaproteobacteria</taxon>
        <taxon>Sphingomonadales</taxon>
        <taxon>Erythrobacteraceae</taxon>
        <taxon>Alteraurantiacibacter</taxon>
    </lineage>
</organism>
<keyword evidence="3" id="KW-1185">Reference proteome</keyword>
<feature type="transmembrane region" description="Helical" evidence="1">
    <location>
        <begin position="77"/>
        <end position="97"/>
    </location>
</feature>